<feature type="transmembrane region" description="Helical" evidence="1">
    <location>
        <begin position="301"/>
        <end position="321"/>
    </location>
</feature>
<feature type="chain" id="PRO_5042610089" evidence="2">
    <location>
        <begin position="23"/>
        <end position="415"/>
    </location>
</feature>
<dbReference type="InterPro" id="IPR006202">
    <property type="entry name" value="Neur_chan_lig-bd"/>
</dbReference>
<feature type="signal peptide" evidence="2">
    <location>
        <begin position="1"/>
        <end position="22"/>
    </location>
</feature>
<dbReference type="PANTHER" id="PTHR18945">
    <property type="entry name" value="NEUROTRANSMITTER GATED ION CHANNEL"/>
    <property type="match status" value="1"/>
</dbReference>
<dbReference type="GO" id="GO:0004888">
    <property type="term" value="F:transmembrane signaling receptor activity"/>
    <property type="evidence" value="ECO:0007669"/>
    <property type="project" value="InterPro"/>
</dbReference>
<name>A0AAJ7SEG1_9ACAR</name>
<dbReference type="GO" id="GO:0016020">
    <property type="term" value="C:membrane"/>
    <property type="evidence" value="ECO:0007669"/>
    <property type="project" value="InterPro"/>
</dbReference>
<gene>
    <name evidence="5" type="primary">LOC100903646</name>
</gene>
<sequence>MTSSLVSMIAGFSCFMLAPCSAANTFKAAEELKLRDYLLPARDRLVLPVLDRAEKAKFAINLTIQADHILDMTVDSNGVLWLDMILCMNWNASSLMWDPRDFNNVTYTAFYTNFVWSPILEVHEIIIPQSAFAISQYWKFRMVSWNGYTEFCPQVHMPLSCAIEESYDAFPAEEFNCNAVIKDVSPMSHIQHISINEGTSPGKAMRSFFTGSGFELLFLQREQGKNSAMLRAAVRRNSRQWMNSVTVPVILIGLLSCISLWLPDQTPTRTLLFCFALIAILLLQIQLYSRHLMHCSKPPTVLSLLGQLVVGQLLIGILVIFEVSLENSDSIRRLYAQLDFVYSHSVVHKYAEWTRVNFFGWAFEKFDEEVDPNESQKNPQEETPMSFLFFAGITIRFFVTVVSLYNILSFCVMLL</sequence>
<feature type="transmembrane region" description="Helical" evidence="1">
    <location>
        <begin position="387"/>
        <end position="414"/>
    </location>
</feature>
<dbReference type="KEGG" id="goe:100903646"/>
<keyword evidence="5" id="KW-0675">Receptor</keyword>
<evidence type="ECO:0000256" key="1">
    <source>
        <dbReference type="SAM" id="Phobius"/>
    </source>
</evidence>
<dbReference type="AlphaFoldDB" id="A0AAJ7SEG1"/>
<dbReference type="InterPro" id="IPR036734">
    <property type="entry name" value="Neur_chan_lig-bd_sf"/>
</dbReference>
<reference evidence="5" key="1">
    <citation type="submission" date="2025-08" db="UniProtKB">
        <authorList>
            <consortium name="RefSeq"/>
        </authorList>
    </citation>
    <scope>IDENTIFICATION</scope>
</reference>
<proteinExistence type="predicted"/>
<dbReference type="Pfam" id="PF02931">
    <property type="entry name" value="Neur_chan_LBD"/>
    <property type="match status" value="1"/>
</dbReference>
<evidence type="ECO:0000256" key="2">
    <source>
        <dbReference type="SAM" id="SignalP"/>
    </source>
</evidence>
<protein>
    <submittedName>
        <fullName evidence="5">5-hydroxytryptamine receptor 3A</fullName>
    </submittedName>
</protein>
<feature type="transmembrane region" description="Helical" evidence="1">
    <location>
        <begin position="268"/>
        <end position="289"/>
    </location>
</feature>
<evidence type="ECO:0000313" key="4">
    <source>
        <dbReference type="Proteomes" id="UP000694867"/>
    </source>
</evidence>
<dbReference type="SUPFAM" id="SSF63712">
    <property type="entry name" value="Nicotinic receptor ligand binding domain-like"/>
    <property type="match status" value="1"/>
</dbReference>
<dbReference type="Gene3D" id="2.70.170.10">
    <property type="entry name" value="Neurotransmitter-gated ion-channel ligand-binding domain"/>
    <property type="match status" value="1"/>
</dbReference>
<dbReference type="RefSeq" id="XP_028966566.1">
    <property type="nucleotide sequence ID" value="XM_029110733.1"/>
</dbReference>
<dbReference type="GeneID" id="100903646"/>
<keyword evidence="1" id="KW-1133">Transmembrane helix</keyword>
<dbReference type="GO" id="GO:0005230">
    <property type="term" value="F:extracellular ligand-gated monoatomic ion channel activity"/>
    <property type="evidence" value="ECO:0007669"/>
    <property type="project" value="InterPro"/>
</dbReference>
<evidence type="ECO:0000313" key="5">
    <source>
        <dbReference type="RefSeq" id="XP_028966566.1"/>
    </source>
</evidence>
<keyword evidence="1" id="KW-0472">Membrane</keyword>
<accession>A0AAJ7SEG1</accession>
<keyword evidence="4" id="KW-1185">Reference proteome</keyword>
<dbReference type="Proteomes" id="UP000694867">
    <property type="component" value="Unplaced"/>
</dbReference>
<feature type="transmembrane region" description="Helical" evidence="1">
    <location>
        <begin position="241"/>
        <end position="262"/>
    </location>
</feature>
<dbReference type="InterPro" id="IPR006201">
    <property type="entry name" value="Neur_channel"/>
</dbReference>
<organism evidence="4 5">
    <name type="scientific">Galendromus occidentalis</name>
    <name type="common">western predatory mite</name>
    <dbReference type="NCBI Taxonomy" id="34638"/>
    <lineage>
        <taxon>Eukaryota</taxon>
        <taxon>Metazoa</taxon>
        <taxon>Ecdysozoa</taxon>
        <taxon>Arthropoda</taxon>
        <taxon>Chelicerata</taxon>
        <taxon>Arachnida</taxon>
        <taxon>Acari</taxon>
        <taxon>Parasitiformes</taxon>
        <taxon>Mesostigmata</taxon>
        <taxon>Gamasina</taxon>
        <taxon>Phytoseioidea</taxon>
        <taxon>Phytoseiidae</taxon>
        <taxon>Typhlodrominae</taxon>
        <taxon>Galendromus</taxon>
    </lineage>
</organism>
<keyword evidence="1" id="KW-0812">Transmembrane</keyword>
<keyword evidence="2" id="KW-0732">Signal</keyword>
<feature type="domain" description="Neurotransmitter-gated ion-channel ligand-binding" evidence="3">
    <location>
        <begin position="34"/>
        <end position="182"/>
    </location>
</feature>
<evidence type="ECO:0000259" key="3">
    <source>
        <dbReference type="Pfam" id="PF02931"/>
    </source>
</evidence>